<evidence type="ECO:0000256" key="5">
    <source>
        <dbReference type="ARBA" id="ARBA00023136"/>
    </source>
</evidence>
<evidence type="ECO:0000256" key="3">
    <source>
        <dbReference type="ARBA" id="ARBA00022692"/>
    </source>
</evidence>
<organism evidence="9 10">
    <name type="scientific">Aphanomyces stellatus</name>
    <dbReference type="NCBI Taxonomy" id="120398"/>
    <lineage>
        <taxon>Eukaryota</taxon>
        <taxon>Sar</taxon>
        <taxon>Stramenopiles</taxon>
        <taxon>Oomycota</taxon>
        <taxon>Saprolegniomycetes</taxon>
        <taxon>Saprolegniales</taxon>
        <taxon>Verrucalvaceae</taxon>
        <taxon>Aphanomyces</taxon>
    </lineage>
</organism>
<feature type="transmembrane region" description="Helical" evidence="6">
    <location>
        <begin position="163"/>
        <end position="185"/>
    </location>
</feature>
<accession>A0A485KZ29</accession>
<feature type="transmembrane region" description="Helical" evidence="6">
    <location>
        <begin position="354"/>
        <end position="377"/>
    </location>
</feature>
<feature type="transmembrane region" description="Helical" evidence="6">
    <location>
        <begin position="72"/>
        <end position="91"/>
    </location>
</feature>
<dbReference type="EMBL" id="CAADRA010005503">
    <property type="protein sequence ID" value="VFT90635.1"/>
    <property type="molecule type" value="Genomic_DNA"/>
</dbReference>
<dbReference type="OrthoDB" id="5982228at2759"/>
<evidence type="ECO:0000256" key="1">
    <source>
        <dbReference type="ARBA" id="ARBA00004141"/>
    </source>
</evidence>
<evidence type="ECO:0000313" key="9">
    <source>
        <dbReference type="EMBL" id="VFT90635.1"/>
    </source>
</evidence>
<feature type="transmembrane region" description="Helical" evidence="6">
    <location>
        <begin position="138"/>
        <end position="157"/>
    </location>
</feature>
<keyword evidence="4 6" id="KW-1133">Transmembrane helix</keyword>
<keyword evidence="5 6" id="KW-0472">Membrane</keyword>
<evidence type="ECO:0000256" key="2">
    <source>
        <dbReference type="ARBA" id="ARBA00022448"/>
    </source>
</evidence>
<feature type="transmembrane region" description="Helical" evidence="6">
    <location>
        <begin position="265"/>
        <end position="290"/>
    </location>
</feature>
<evidence type="ECO:0000313" key="8">
    <source>
        <dbReference type="EMBL" id="KAF0695369.1"/>
    </source>
</evidence>
<feature type="transmembrane region" description="Helical" evidence="6">
    <location>
        <begin position="103"/>
        <end position="126"/>
    </location>
</feature>
<dbReference type="InterPro" id="IPR002293">
    <property type="entry name" value="AA/rel_permease1"/>
</dbReference>
<feature type="transmembrane region" description="Helical" evidence="6">
    <location>
        <begin position="383"/>
        <end position="406"/>
    </location>
</feature>
<feature type="transmembrane region" description="Helical" evidence="6">
    <location>
        <begin position="475"/>
        <end position="496"/>
    </location>
</feature>
<sequence length="539" mass="57444">MVSQVPLSPPQTWVQAFGRLKPIPKDLHLEEGTSLKRCLSIFDLICYGVGCSVGAGVYSLIGIGAGITGPSISISFLVSGIACIFTSLTYSEFAARVPITGSAYSFVYVTFGELAAWLIGWNLMLGYGISAAGIARSWAAYVVIFMKQFGVHIPPSWVSTHLWGLECSALAALLIVVLSVILLAGVHESAKFNMVVTALNVAVLLLVIAVGSTQVEISNWEPFAPEGVPGIMQGAGVIFFAYLGFDMVACLAEEVPEPQTNVPRGIIGSLLISMSIYVGVSLVVTGMAPVSVLGADVPIVNAFEYHGMTWVSHVITFGSMFGLTTAAFTCLMGQPRIFYQMSKDGLLPDCLSTLHATTQVPTWSTILTGVGVAAFAFCFDLNVLANVISCGTLMVFTFVNAGLLILRYDCTVSTAVDASFSFPRRLVAFVLASIATCVAMSFQLHWATQVMGALVVVLSFVWITQGQLKPVASSTVFVCPWVPLVPCLGIFSNTYMMTSLPLLAWTGVAIWMTGGILVYVCFGVHHSKLKSAETAPLLN</sequence>
<dbReference type="AlphaFoldDB" id="A0A485KZ29"/>
<feature type="transmembrane region" description="Helical" evidence="6">
    <location>
        <begin position="502"/>
        <end position="522"/>
    </location>
</feature>
<evidence type="ECO:0000256" key="6">
    <source>
        <dbReference type="SAM" id="Phobius"/>
    </source>
</evidence>
<gene>
    <name evidence="9" type="primary">Aste57867_13803</name>
    <name evidence="8" type="ORF">As57867_013753</name>
    <name evidence="9" type="ORF">ASTE57867_13803</name>
</gene>
<dbReference type="PANTHER" id="PTHR43243:SF4">
    <property type="entry name" value="CATIONIC AMINO ACID TRANSPORTER 4"/>
    <property type="match status" value="1"/>
</dbReference>
<keyword evidence="2" id="KW-0813">Transport</keyword>
<dbReference type="GO" id="GO:0016020">
    <property type="term" value="C:membrane"/>
    <property type="evidence" value="ECO:0007669"/>
    <property type="project" value="UniProtKB-SubCell"/>
</dbReference>
<evidence type="ECO:0000313" key="10">
    <source>
        <dbReference type="Proteomes" id="UP000332933"/>
    </source>
</evidence>
<protein>
    <submittedName>
        <fullName evidence="9">Aste57867_13803 protein</fullName>
    </submittedName>
</protein>
<keyword evidence="10" id="KW-1185">Reference proteome</keyword>
<keyword evidence="3 6" id="KW-0812">Transmembrane</keyword>
<evidence type="ECO:0000256" key="4">
    <source>
        <dbReference type="ARBA" id="ARBA00022989"/>
    </source>
</evidence>
<name>A0A485KZ29_9STRA</name>
<comment type="subcellular location">
    <subcellularLocation>
        <location evidence="1">Membrane</location>
        <topology evidence="1">Multi-pass membrane protein</topology>
    </subcellularLocation>
</comment>
<dbReference type="GO" id="GO:0015171">
    <property type="term" value="F:amino acid transmembrane transporter activity"/>
    <property type="evidence" value="ECO:0007669"/>
    <property type="project" value="TreeGrafter"/>
</dbReference>
<feature type="transmembrane region" description="Helical" evidence="6">
    <location>
        <begin position="39"/>
        <end position="60"/>
    </location>
</feature>
<dbReference type="PANTHER" id="PTHR43243">
    <property type="entry name" value="INNER MEMBRANE TRANSPORTER YGJI-RELATED"/>
    <property type="match status" value="1"/>
</dbReference>
<reference evidence="8" key="2">
    <citation type="submission" date="2019-06" db="EMBL/GenBank/DDBJ databases">
        <title>Genomics analysis of Aphanomyces spp. identifies a new class of oomycete effector associated with host adaptation.</title>
        <authorList>
            <person name="Gaulin E."/>
        </authorList>
    </citation>
    <scope>NUCLEOTIDE SEQUENCE</scope>
    <source>
        <strain evidence="8">CBS 578.67</strain>
    </source>
</reference>
<dbReference type="InterPro" id="IPR029485">
    <property type="entry name" value="CAT_C"/>
</dbReference>
<dbReference type="Pfam" id="PF13906">
    <property type="entry name" value="AA_permease_C"/>
    <property type="match status" value="1"/>
</dbReference>
<dbReference type="Proteomes" id="UP000332933">
    <property type="component" value="Unassembled WGS sequence"/>
</dbReference>
<feature type="transmembrane region" description="Helical" evidence="6">
    <location>
        <begin position="426"/>
        <end position="444"/>
    </location>
</feature>
<dbReference type="Gene3D" id="1.20.1740.10">
    <property type="entry name" value="Amino acid/polyamine transporter I"/>
    <property type="match status" value="1"/>
</dbReference>
<dbReference type="EMBL" id="VJMH01005482">
    <property type="protein sequence ID" value="KAF0695369.1"/>
    <property type="molecule type" value="Genomic_DNA"/>
</dbReference>
<feature type="transmembrane region" description="Helical" evidence="6">
    <location>
        <begin position="450"/>
        <end position="468"/>
    </location>
</feature>
<proteinExistence type="predicted"/>
<evidence type="ECO:0000259" key="7">
    <source>
        <dbReference type="Pfam" id="PF13906"/>
    </source>
</evidence>
<feature type="domain" description="Cationic amino acid transporter C-terminal" evidence="7">
    <location>
        <begin position="477"/>
        <end position="527"/>
    </location>
</feature>
<feature type="transmembrane region" description="Helical" evidence="6">
    <location>
        <begin position="192"/>
        <end position="211"/>
    </location>
</feature>
<dbReference type="Pfam" id="PF13520">
    <property type="entry name" value="AA_permease_2"/>
    <property type="match status" value="1"/>
</dbReference>
<reference evidence="9 10" key="1">
    <citation type="submission" date="2019-03" db="EMBL/GenBank/DDBJ databases">
        <authorList>
            <person name="Gaulin E."/>
            <person name="Dumas B."/>
        </authorList>
    </citation>
    <scope>NUCLEOTIDE SEQUENCE [LARGE SCALE GENOMIC DNA]</scope>
    <source>
        <strain evidence="9">CBS 568.67</strain>
    </source>
</reference>
<feature type="transmembrane region" description="Helical" evidence="6">
    <location>
        <begin position="310"/>
        <end position="333"/>
    </location>
</feature>
<feature type="transmembrane region" description="Helical" evidence="6">
    <location>
        <begin position="231"/>
        <end position="253"/>
    </location>
</feature>
<dbReference type="PIRSF" id="PIRSF006060">
    <property type="entry name" value="AA_transporter"/>
    <property type="match status" value="1"/>
</dbReference>